<proteinExistence type="predicted"/>
<dbReference type="Proteomes" id="UP000063308">
    <property type="component" value="Chromosome"/>
</dbReference>
<dbReference type="AlphaFoldDB" id="A0A0E4BSQ8"/>
<name>A0A0E4BSQ8_9BRAD</name>
<dbReference type="EMBL" id="AP014685">
    <property type="protein sequence ID" value="BAR59026.1"/>
    <property type="molecule type" value="Genomic_DNA"/>
</dbReference>
<sequence length="48" mass="5063">MCAADPLGKNTEGRYREIATSGKADLPGNVSGAWLCAVAERHLGKPLH</sequence>
<accession>A0A0E4BSQ8</accession>
<protein>
    <submittedName>
        <fullName evidence="1">Uncharacterized protein</fullName>
    </submittedName>
</protein>
<organism evidence="1 2">
    <name type="scientific">Bradyrhizobium diazoefficiens</name>
    <dbReference type="NCBI Taxonomy" id="1355477"/>
    <lineage>
        <taxon>Bacteria</taxon>
        <taxon>Pseudomonadati</taxon>
        <taxon>Pseudomonadota</taxon>
        <taxon>Alphaproteobacteria</taxon>
        <taxon>Hyphomicrobiales</taxon>
        <taxon>Nitrobacteraceae</taxon>
        <taxon>Bradyrhizobium</taxon>
    </lineage>
</organism>
<evidence type="ECO:0000313" key="2">
    <source>
        <dbReference type="Proteomes" id="UP000063308"/>
    </source>
</evidence>
<gene>
    <name evidence="1" type="ORF">NK6_5871</name>
</gene>
<reference evidence="1 2" key="1">
    <citation type="submission" date="2014-11" db="EMBL/GenBank/DDBJ databases">
        <title>Symbiosis island explosion on the genome of extra-slow-growing strains of soybean bradyrhizobia with massive insertion sequences.</title>
        <authorList>
            <person name="Iida T."/>
            <person name="Minamisawa K."/>
        </authorList>
    </citation>
    <scope>NUCLEOTIDE SEQUENCE [LARGE SCALE GENOMIC DNA]</scope>
    <source>
        <strain evidence="1 2">NK6</strain>
    </source>
</reference>
<evidence type="ECO:0000313" key="1">
    <source>
        <dbReference type="EMBL" id="BAR59026.1"/>
    </source>
</evidence>